<dbReference type="EMBL" id="PUHZ01000024">
    <property type="protein sequence ID" value="PQO43313.1"/>
    <property type="molecule type" value="Genomic_DNA"/>
</dbReference>
<dbReference type="InterPro" id="IPR037219">
    <property type="entry name" value="Peptidase_M41-like"/>
</dbReference>
<reference evidence="2 3" key="1">
    <citation type="submission" date="2018-02" db="EMBL/GenBank/DDBJ databases">
        <title>Comparative genomes isolates from brazilian mangrove.</title>
        <authorList>
            <person name="Araujo J.E."/>
            <person name="Taketani R.G."/>
            <person name="Silva M.C.P."/>
            <person name="Loureco M.V."/>
            <person name="Andreote F.D."/>
        </authorList>
    </citation>
    <scope>NUCLEOTIDE SEQUENCE [LARGE SCALE GENOMIC DNA]</scope>
    <source>
        <strain evidence="2 3">Nap-Phe MGV</strain>
    </source>
</reference>
<dbReference type="GO" id="GO:0005524">
    <property type="term" value="F:ATP binding"/>
    <property type="evidence" value="ECO:0007669"/>
    <property type="project" value="InterPro"/>
</dbReference>
<dbReference type="GO" id="GO:0004176">
    <property type="term" value="F:ATP-dependent peptidase activity"/>
    <property type="evidence" value="ECO:0007669"/>
    <property type="project" value="InterPro"/>
</dbReference>
<comment type="caution">
    <text evidence="2">The sequence shown here is derived from an EMBL/GenBank/DDBJ whole genome shotgun (WGS) entry which is preliminary data.</text>
</comment>
<protein>
    <recommendedName>
        <fullName evidence="4">Peptidase M41 domain-containing protein</fullName>
    </recommendedName>
</protein>
<dbReference type="GO" id="GO:0004222">
    <property type="term" value="F:metalloendopeptidase activity"/>
    <property type="evidence" value="ECO:0007669"/>
    <property type="project" value="InterPro"/>
</dbReference>
<evidence type="ECO:0000313" key="3">
    <source>
        <dbReference type="Proteomes" id="UP000237819"/>
    </source>
</evidence>
<dbReference type="GO" id="GO:0006508">
    <property type="term" value="P:proteolysis"/>
    <property type="evidence" value="ECO:0007669"/>
    <property type="project" value="InterPro"/>
</dbReference>
<proteinExistence type="predicted"/>
<dbReference type="Gene3D" id="1.20.58.760">
    <property type="entry name" value="Peptidase M41"/>
    <property type="match status" value="1"/>
</dbReference>
<gene>
    <name evidence="2" type="ORF">C5Y93_25680</name>
</gene>
<dbReference type="AlphaFoldDB" id="A0A2S8GFW3"/>
<name>A0A2S8GFW3_9BACT</name>
<evidence type="ECO:0000256" key="1">
    <source>
        <dbReference type="SAM" id="MobiDB-lite"/>
    </source>
</evidence>
<organism evidence="2 3">
    <name type="scientific">Blastopirellula marina</name>
    <dbReference type="NCBI Taxonomy" id="124"/>
    <lineage>
        <taxon>Bacteria</taxon>
        <taxon>Pseudomonadati</taxon>
        <taxon>Planctomycetota</taxon>
        <taxon>Planctomycetia</taxon>
        <taxon>Pirellulales</taxon>
        <taxon>Pirellulaceae</taxon>
        <taxon>Blastopirellula</taxon>
    </lineage>
</organism>
<accession>A0A2S8GFW3</accession>
<feature type="region of interest" description="Disordered" evidence="1">
    <location>
        <begin position="1"/>
        <end position="20"/>
    </location>
</feature>
<evidence type="ECO:0000313" key="2">
    <source>
        <dbReference type="EMBL" id="PQO43313.1"/>
    </source>
</evidence>
<dbReference type="Proteomes" id="UP000237819">
    <property type="component" value="Unassembled WGS sequence"/>
</dbReference>
<evidence type="ECO:0008006" key="4">
    <source>
        <dbReference type="Google" id="ProtNLM"/>
    </source>
</evidence>
<sequence>MLRQSPYRLGGGRPRKDAMDEDQEVVAYHESGHAFMAVLVGARVRRITIEPEDDDGPRRFGDAQIEWRLSQFTAKQRQEKFVLVALAGPVAEMLYNGEPFHPGHVAEWADDWRVAWEAATPLFRDEKKRLRFLEDATRQLYQLLDAENHWAALAAIADNLLAHETLNGEQVEEIVAGWIG</sequence>
<dbReference type="SUPFAM" id="SSF140990">
    <property type="entry name" value="FtsH protease domain-like"/>
    <property type="match status" value="1"/>
</dbReference>